<accession>A0ABT9W348</accession>
<dbReference type="Proteomes" id="UP001235840">
    <property type="component" value="Unassembled WGS sequence"/>
</dbReference>
<comment type="cofactor">
    <cofactor evidence="1">
        <name>FMN</name>
        <dbReference type="ChEBI" id="CHEBI:58210"/>
    </cofactor>
</comment>
<evidence type="ECO:0000256" key="3">
    <source>
        <dbReference type="ARBA" id="ARBA00038054"/>
    </source>
</evidence>
<evidence type="ECO:0000313" key="5">
    <source>
        <dbReference type="EMBL" id="MDQ0167666.1"/>
    </source>
</evidence>
<evidence type="ECO:0000256" key="2">
    <source>
        <dbReference type="ARBA" id="ARBA00022630"/>
    </source>
</evidence>
<protein>
    <submittedName>
        <fullName evidence="5">Flavin reductase (DIM6/NTAB) family NADH-FMN oxidoreductase RutF</fullName>
    </submittedName>
</protein>
<dbReference type="EMBL" id="JAUSTY010000018">
    <property type="protein sequence ID" value="MDQ0167666.1"/>
    <property type="molecule type" value="Genomic_DNA"/>
</dbReference>
<reference evidence="5 6" key="1">
    <citation type="submission" date="2023-07" db="EMBL/GenBank/DDBJ databases">
        <title>Genomic Encyclopedia of Type Strains, Phase IV (KMG-IV): sequencing the most valuable type-strain genomes for metagenomic binning, comparative biology and taxonomic classification.</title>
        <authorList>
            <person name="Goeker M."/>
        </authorList>
    </citation>
    <scope>NUCLEOTIDE SEQUENCE [LARGE SCALE GENOMIC DNA]</scope>
    <source>
        <strain evidence="5 6">DSM 12751</strain>
    </source>
</reference>
<dbReference type="SMART" id="SM00903">
    <property type="entry name" value="Flavin_Reduct"/>
    <property type="match status" value="1"/>
</dbReference>
<comment type="similarity">
    <text evidence="3">Belongs to the flavoredoxin family.</text>
</comment>
<evidence type="ECO:0000313" key="6">
    <source>
        <dbReference type="Proteomes" id="UP001235840"/>
    </source>
</evidence>
<sequence length="187" mass="21267">MRQPIDLPRSYSYPGMVAIVTSNSDGIHNIMASGWHTYVGSSPAIYGISLRKETFSYELIQKSGMFGVNFLPANRSEWIQSVGTFSGREMNKFEQLGIEYEAGLKVDVPILKDAYFAYECKVTDILTHGDHEWITGEVLQTYMDIDMFTESGIPDFTKLHIPLYLGRSTYSILDHEVKQAFHPLRLK</sequence>
<dbReference type="InterPro" id="IPR002563">
    <property type="entry name" value="Flavin_Rdtase-like_dom"/>
</dbReference>
<keyword evidence="6" id="KW-1185">Reference proteome</keyword>
<dbReference type="RefSeq" id="WP_307396760.1">
    <property type="nucleotide sequence ID" value="NZ_BAAADK010000032.1"/>
</dbReference>
<keyword evidence="2" id="KW-0285">Flavoprotein</keyword>
<dbReference type="Pfam" id="PF01613">
    <property type="entry name" value="Flavin_Reduct"/>
    <property type="match status" value="1"/>
</dbReference>
<dbReference type="SUPFAM" id="SSF50475">
    <property type="entry name" value="FMN-binding split barrel"/>
    <property type="match status" value="1"/>
</dbReference>
<feature type="domain" description="Flavin reductase like" evidence="4">
    <location>
        <begin position="10"/>
        <end position="155"/>
    </location>
</feature>
<evidence type="ECO:0000259" key="4">
    <source>
        <dbReference type="SMART" id="SM00903"/>
    </source>
</evidence>
<dbReference type="InterPro" id="IPR012349">
    <property type="entry name" value="Split_barrel_FMN-bd"/>
</dbReference>
<organism evidence="5 6">
    <name type="scientific">Caldalkalibacillus horti</name>
    <dbReference type="NCBI Taxonomy" id="77523"/>
    <lineage>
        <taxon>Bacteria</taxon>
        <taxon>Bacillati</taxon>
        <taxon>Bacillota</taxon>
        <taxon>Bacilli</taxon>
        <taxon>Bacillales</taxon>
        <taxon>Bacillaceae</taxon>
        <taxon>Caldalkalibacillus</taxon>
    </lineage>
</organism>
<dbReference type="PANTHER" id="PTHR43567">
    <property type="entry name" value="FLAVOREDOXIN-RELATED-RELATED"/>
    <property type="match status" value="1"/>
</dbReference>
<name>A0ABT9W348_9BACI</name>
<comment type="caution">
    <text evidence="5">The sequence shown here is derived from an EMBL/GenBank/DDBJ whole genome shotgun (WGS) entry which is preliminary data.</text>
</comment>
<dbReference type="PANTHER" id="PTHR43567:SF1">
    <property type="entry name" value="FLAVOREDOXIN"/>
    <property type="match status" value="1"/>
</dbReference>
<gene>
    <name evidence="5" type="ORF">J2S11_003593</name>
</gene>
<dbReference type="Gene3D" id="2.30.110.10">
    <property type="entry name" value="Electron Transport, Fmn-binding Protein, Chain A"/>
    <property type="match status" value="1"/>
</dbReference>
<dbReference type="InterPro" id="IPR052174">
    <property type="entry name" value="Flavoredoxin"/>
</dbReference>
<evidence type="ECO:0000256" key="1">
    <source>
        <dbReference type="ARBA" id="ARBA00001917"/>
    </source>
</evidence>
<proteinExistence type="inferred from homology"/>